<keyword evidence="8 10" id="KW-0443">Lipid metabolism</keyword>
<organism evidence="11 12">
    <name type="scientific">Anaeromyxobacter paludicola</name>
    <dbReference type="NCBI Taxonomy" id="2918171"/>
    <lineage>
        <taxon>Bacteria</taxon>
        <taxon>Pseudomonadati</taxon>
        <taxon>Myxococcota</taxon>
        <taxon>Myxococcia</taxon>
        <taxon>Myxococcales</taxon>
        <taxon>Cystobacterineae</taxon>
        <taxon>Anaeromyxobacteraceae</taxon>
        <taxon>Anaeromyxobacter</taxon>
    </lineage>
</organism>
<keyword evidence="12" id="KW-1185">Reference proteome</keyword>
<keyword evidence="4 10" id="KW-0444">Lipid biosynthesis</keyword>
<dbReference type="SUPFAM" id="SSF53756">
    <property type="entry name" value="UDP-Glycosyltransferase/glycogen phosphorylase"/>
    <property type="match status" value="1"/>
</dbReference>
<sequence>MSGPEILVVAGEASADLHAARVLEELRQLRPDVRAFGVGGPRLRAAGLEALHPAEAISVMGFAEVLPAIPRILGILRDVARAAEARRPRVALLVDLPDFNLRLAKRLKRLGVTVVYYVSPMIWAWRRGRARQIARVVDRMLCILPFEERFYEGTGVSARFVGHPLAERPAPAAPAAYRAALGLEASRTTVALVPGSRPSELARIFPPMLEAAERIRAGHPDAQFVVPVAPTLAAAALAPYLTRHPALPVKLVDGRADEAVGASDAALVKSGTSTLETALMLRPMVVVYRLSWLSYFIGRAFVRLAHFALVNILAGRRLVPELLQREASPERMAREITHLLDDPAARAAQLAGLAEVRSSLGGPGAARRVAEEIAGALR</sequence>
<keyword evidence="5 10" id="KW-0441">Lipid A biosynthesis</keyword>
<evidence type="ECO:0000256" key="9">
    <source>
        <dbReference type="ARBA" id="ARBA00048975"/>
    </source>
</evidence>
<comment type="pathway">
    <text evidence="10">Bacterial outer membrane biogenesis; LPS lipid A biosynthesis.</text>
</comment>
<dbReference type="EMBL" id="AP025592">
    <property type="protein sequence ID" value="BDG08166.1"/>
    <property type="molecule type" value="Genomic_DNA"/>
</dbReference>
<evidence type="ECO:0000256" key="3">
    <source>
        <dbReference type="ARBA" id="ARBA00020902"/>
    </source>
</evidence>
<dbReference type="NCBIfam" id="TIGR00215">
    <property type="entry name" value="lpxB"/>
    <property type="match status" value="1"/>
</dbReference>
<evidence type="ECO:0000256" key="2">
    <source>
        <dbReference type="ARBA" id="ARBA00012687"/>
    </source>
</evidence>
<keyword evidence="6 10" id="KW-0328">Glycosyltransferase</keyword>
<comment type="function">
    <text evidence="1 10">Condensation of UDP-2,3-diacylglucosamine and 2,3-diacylglucosamine-1-phosphate to form lipid A disaccharide, a precursor of lipid A, a phosphorylated glycolipid that anchors the lipopolysaccharide to the outer membrane of the cell.</text>
</comment>
<reference evidence="12" key="1">
    <citation type="journal article" date="2022" name="Int. J. Syst. Evol. Microbiol.">
        <title>Anaeromyxobacter oryzae sp. nov., Anaeromyxobacter diazotrophicus sp. nov. and Anaeromyxobacter paludicola sp. nov., isolated from paddy soils.</title>
        <authorList>
            <person name="Itoh H."/>
            <person name="Xu Z."/>
            <person name="Mise K."/>
            <person name="Masuda Y."/>
            <person name="Ushijima N."/>
            <person name="Hayakawa C."/>
            <person name="Shiratori Y."/>
            <person name="Senoo K."/>
        </authorList>
    </citation>
    <scope>NUCLEOTIDE SEQUENCE [LARGE SCALE GENOMIC DNA]</scope>
    <source>
        <strain evidence="12">Red630</strain>
    </source>
</reference>
<keyword evidence="7 10" id="KW-0808">Transferase</keyword>
<evidence type="ECO:0000256" key="4">
    <source>
        <dbReference type="ARBA" id="ARBA00022516"/>
    </source>
</evidence>
<evidence type="ECO:0000313" key="11">
    <source>
        <dbReference type="EMBL" id="BDG08166.1"/>
    </source>
</evidence>
<name>A0ABM7X8K8_9BACT</name>
<evidence type="ECO:0000256" key="5">
    <source>
        <dbReference type="ARBA" id="ARBA00022556"/>
    </source>
</evidence>
<evidence type="ECO:0000256" key="7">
    <source>
        <dbReference type="ARBA" id="ARBA00022679"/>
    </source>
</evidence>
<dbReference type="PANTHER" id="PTHR30372:SF4">
    <property type="entry name" value="LIPID-A-DISACCHARIDE SYNTHASE, MITOCHONDRIAL-RELATED"/>
    <property type="match status" value="1"/>
</dbReference>
<dbReference type="HAMAP" id="MF_00392">
    <property type="entry name" value="LpxB"/>
    <property type="match status" value="1"/>
</dbReference>
<comment type="catalytic activity">
    <reaction evidence="9 10">
        <text>a lipid X + a UDP-2-N,3-O-bis[(3R)-3-hydroxyacyl]-alpha-D-glucosamine = a lipid A disaccharide + UDP + H(+)</text>
        <dbReference type="Rhea" id="RHEA:67828"/>
        <dbReference type="ChEBI" id="CHEBI:15378"/>
        <dbReference type="ChEBI" id="CHEBI:58223"/>
        <dbReference type="ChEBI" id="CHEBI:137748"/>
        <dbReference type="ChEBI" id="CHEBI:176338"/>
        <dbReference type="ChEBI" id="CHEBI:176343"/>
        <dbReference type="EC" id="2.4.1.182"/>
    </reaction>
</comment>
<accession>A0ABM7X8K8</accession>
<evidence type="ECO:0000313" key="12">
    <source>
        <dbReference type="Proteomes" id="UP001162734"/>
    </source>
</evidence>
<evidence type="ECO:0000256" key="10">
    <source>
        <dbReference type="HAMAP-Rule" id="MF_00392"/>
    </source>
</evidence>
<dbReference type="EC" id="2.4.1.182" evidence="2 10"/>
<dbReference type="Pfam" id="PF02684">
    <property type="entry name" value="LpxB"/>
    <property type="match status" value="1"/>
</dbReference>
<protein>
    <recommendedName>
        <fullName evidence="3 10">Lipid-A-disaccharide synthase</fullName>
        <ecNumber evidence="2 10">2.4.1.182</ecNumber>
    </recommendedName>
</protein>
<proteinExistence type="inferred from homology"/>
<gene>
    <name evidence="10 11" type="primary">lpxB</name>
    <name evidence="11" type="ORF">AMPC_12790</name>
</gene>
<evidence type="ECO:0000256" key="6">
    <source>
        <dbReference type="ARBA" id="ARBA00022676"/>
    </source>
</evidence>
<dbReference type="Proteomes" id="UP001162734">
    <property type="component" value="Chromosome"/>
</dbReference>
<evidence type="ECO:0000256" key="1">
    <source>
        <dbReference type="ARBA" id="ARBA00002056"/>
    </source>
</evidence>
<comment type="similarity">
    <text evidence="10">Belongs to the LpxB family.</text>
</comment>
<dbReference type="InterPro" id="IPR003835">
    <property type="entry name" value="Glyco_trans_19"/>
</dbReference>
<evidence type="ECO:0000256" key="8">
    <source>
        <dbReference type="ARBA" id="ARBA00023098"/>
    </source>
</evidence>
<dbReference type="RefSeq" id="WP_248345351.1">
    <property type="nucleotide sequence ID" value="NZ_AP025592.1"/>
</dbReference>
<dbReference type="PANTHER" id="PTHR30372">
    <property type="entry name" value="LIPID-A-DISACCHARIDE SYNTHASE"/>
    <property type="match status" value="1"/>
</dbReference>